<feature type="transmembrane region" description="Helical" evidence="5">
    <location>
        <begin position="228"/>
        <end position="251"/>
    </location>
</feature>
<accession>A0ABW3V9A5</accession>
<sequence>MIMGIEIQQLLWLALAMLAAGGITGLLAGLFGVGGGTVAVPVLYELFRIMGVPNDVLMPLSIGTSLAIIIPTSIRSYNAHRARGMVDTSLLKLWAVPVVLGVIAGSVIARYAPAEVFKFIFILVAGVSAIRLLFGKDSWKIADELPGKLAIRMVGLVIGILSSLMGIGGGQLSNLFMTFYNRPIHQAVATSSGLGILISIPGALGYIYAGWPRAAEFPEIAALQPPLALGYVSLLGFLLVIPTSIFAAPIGVKLAHSLSKRKLEVFFGTFLLLICLRFLISVFY</sequence>
<keyword evidence="2 5" id="KW-0812">Transmembrane</keyword>
<feature type="transmembrane region" description="Helical" evidence="5">
    <location>
        <begin position="89"/>
        <end position="109"/>
    </location>
</feature>
<keyword evidence="3 5" id="KW-1133">Transmembrane helix</keyword>
<organism evidence="6 7">
    <name type="scientific">Pseudochrobactrum kiredjianiae</name>
    <dbReference type="NCBI Taxonomy" id="386305"/>
    <lineage>
        <taxon>Bacteria</taxon>
        <taxon>Pseudomonadati</taxon>
        <taxon>Pseudomonadota</taxon>
        <taxon>Alphaproteobacteria</taxon>
        <taxon>Hyphomicrobiales</taxon>
        <taxon>Brucellaceae</taxon>
        <taxon>Pseudochrobactrum</taxon>
    </lineage>
</organism>
<dbReference type="InterPro" id="IPR002781">
    <property type="entry name" value="TM_pro_TauE-like"/>
</dbReference>
<evidence type="ECO:0000256" key="5">
    <source>
        <dbReference type="RuleBase" id="RU363041"/>
    </source>
</evidence>
<proteinExistence type="inferred from homology"/>
<dbReference type="Proteomes" id="UP001597263">
    <property type="component" value="Unassembled WGS sequence"/>
</dbReference>
<feature type="transmembrane region" description="Helical" evidence="5">
    <location>
        <begin position="154"/>
        <end position="176"/>
    </location>
</feature>
<dbReference type="PANTHER" id="PTHR43483">
    <property type="entry name" value="MEMBRANE TRANSPORTER PROTEIN HI_0806-RELATED"/>
    <property type="match status" value="1"/>
</dbReference>
<gene>
    <name evidence="6" type="ORF">ACFQ35_15845</name>
</gene>
<dbReference type="RefSeq" id="WP_289385274.1">
    <property type="nucleotide sequence ID" value="NZ_JAUCBM010000001.1"/>
</dbReference>
<feature type="transmembrane region" description="Helical" evidence="5">
    <location>
        <begin position="263"/>
        <end position="283"/>
    </location>
</feature>
<feature type="transmembrane region" description="Helical" evidence="5">
    <location>
        <begin position="12"/>
        <end position="44"/>
    </location>
</feature>
<evidence type="ECO:0000256" key="1">
    <source>
        <dbReference type="ARBA" id="ARBA00004141"/>
    </source>
</evidence>
<feature type="transmembrane region" description="Helical" evidence="5">
    <location>
        <begin position="56"/>
        <end position="77"/>
    </location>
</feature>
<protein>
    <recommendedName>
        <fullName evidence="5">Probable membrane transporter protein</fullName>
    </recommendedName>
</protein>
<comment type="subcellular location">
    <subcellularLocation>
        <location evidence="5">Cell membrane</location>
        <topology evidence="5">Multi-pass membrane protein</topology>
    </subcellularLocation>
    <subcellularLocation>
        <location evidence="1">Membrane</location>
        <topology evidence="1">Multi-pass membrane protein</topology>
    </subcellularLocation>
</comment>
<dbReference type="EMBL" id="JBHTMA010000040">
    <property type="protein sequence ID" value="MFD1228616.1"/>
    <property type="molecule type" value="Genomic_DNA"/>
</dbReference>
<feature type="transmembrane region" description="Helical" evidence="5">
    <location>
        <begin position="188"/>
        <end position="208"/>
    </location>
</feature>
<dbReference type="Pfam" id="PF01925">
    <property type="entry name" value="TauE"/>
    <property type="match status" value="1"/>
</dbReference>
<keyword evidence="5" id="KW-1003">Cell membrane</keyword>
<feature type="transmembrane region" description="Helical" evidence="5">
    <location>
        <begin position="116"/>
        <end position="134"/>
    </location>
</feature>
<keyword evidence="4 5" id="KW-0472">Membrane</keyword>
<keyword evidence="7" id="KW-1185">Reference proteome</keyword>
<evidence type="ECO:0000256" key="3">
    <source>
        <dbReference type="ARBA" id="ARBA00022989"/>
    </source>
</evidence>
<evidence type="ECO:0000313" key="6">
    <source>
        <dbReference type="EMBL" id="MFD1228616.1"/>
    </source>
</evidence>
<evidence type="ECO:0000256" key="2">
    <source>
        <dbReference type="ARBA" id="ARBA00022692"/>
    </source>
</evidence>
<comment type="similarity">
    <text evidence="5">Belongs to the 4-toluene sulfonate uptake permease (TSUP) (TC 2.A.102) family.</text>
</comment>
<reference evidence="7" key="1">
    <citation type="journal article" date="2019" name="Int. J. Syst. Evol. Microbiol.">
        <title>The Global Catalogue of Microorganisms (GCM) 10K type strain sequencing project: providing services to taxonomists for standard genome sequencing and annotation.</title>
        <authorList>
            <consortium name="The Broad Institute Genomics Platform"/>
            <consortium name="The Broad Institute Genome Sequencing Center for Infectious Disease"/>
            <person name="Wu L."/>
            <person name="Ma J."/>
        </authorList>
    </citation>
    <scope>NUCLEOTIDE SEQUENCE [LARGE SCALE GENOMIC DNA]</scope>
    <source>
        <strain evidence="7">CCUG 49584</strain>
    </source>
</reference>
<name>A0ABW3V9A5_9HYPH</name>
<comment type="caution">
    <text evidence="6">The sequence shown here is derived from an EMBL/GenBank/DDBJ whole genome shotgun (WGS) entry which is preliminary data.</text>
</comment>
<dbReference type="PANTHER" id="PTHR43483:SF3">
    <property type="entry name" value="MEMBRANE TRANSPORTER PROTEIN HI_0806-RELATED"/>
    <property type="match status" value="1"/>
</dbReference>
<evidence type="ECO:0000256" key="4">
    <source>
        <dbReference type="ARBA" id="ARBA00023136"/>
    </source>
</evidence>
<evidence type="ECO:0000313" key="7">
    <source>
        <dbReference type="Proteomes" id="UP001597263"/>
    </source>
</evidence>